<name>A0A9N9BSE3_9GLOM</name>
<proteinExistence type="predicted"/>
<feature type="compositionally biased region" description="Basic and acidic residues" evidence="1">
    <location>
        <begin position="7"/>
        <end position="25"/>
    </location>
</feature>
<evidence type="ECO:0000313" key="3">
    <source>
        <dbReference type="Proteomes" id="UP000789572"/>
    </source>
</evidence>
<gene>
    <name evidence="2" type="ORF">POCULU_LOCUS6343</name>
</gene>
<sequence length="75" mass="8720">MTWWTIRDTDTRRGSMSHRTEHDGEQVKLQGALNGHRSLEGDQIRINFSGIDPKKEAMKGFPNYVAKRLTHPDIW</sequence>
<keyword evidence="3" id="KW-1185">Reference proteome</keyword>
<dbReference type="Proteomes" id="UP000789572">
    <property type="component" value="Unassembled WGS sequence"/>
</dbReference>
<evidence type="ECO:0000256" key="1">
    <source>
        <dbReference type="SAM" id="MobiDB-lite"/>
    </source>
</evidence>
<dbReference type="AlphaFoldDB" id="A0A9N9BSE3"/>
<protein>
    <submittedName>
        <fullName evidence="2">1934_t:CDS:1</fullName>
    </submittedName>
</protein>
<organism evidence="2 3">
    <name type="scientific">Paraglomus occultum</name>
    <dbReference type="NCBI Taxonomy" id="144539"/>
    <lineage>
        <taxon>Eukaryota</taxon>
        <taxon>Fungi</taxon>
        <taxon>Fungi incertae sedis</taxon>
        <taxon>Mucoromycota</taxon>
        <taxon>Glomeromycotina</taxon>
        <taxon>Glomeromycetes</taxon>
        <taxon>Paraglomerales</taxon>
        <taxon>Paraglomeraceae</taxon>
        <taxon>Paraglomus</taxon>
    </lineage>
</organism>
<accession>A0A9N9BSE3</accession>
<dbReference type="EMBL" id="CAJVPJ010001147">
    <property type="protein sequence ID" value="CAG8578079.1"/>
    <property type="molecule type" value="Genomic_DNA"/>
</dbReference>
<evidence type="ECO:0000313" key="2">
    <source>
        <dbReference type="EMBL" id="CAG8578079.1"/>
    </source>
</evidence>
<reference evidence="2" key="1">
    <citation type="submission" date="2021-06" db="EMBL/GenBank/DDBJ databases">
        <authorList>
            <person name="Kallberg Y."/>
            <person name="Tangrot J."/>
            <person name="Rosling A."/>
        </authorList>
    </citation>
    <scope>NUCLEOTIDE SEQUENCE</scope>
    <source>
        <strain evidence="2">IA702</strain>
    </source>
</reference>
<comment type="caution">
    <text evidence="2">The sequence shown here is derived from an EMBL/GenBank/DDBJ whole genome shotgun (WGS) entry which is preliminary data.</text>
</comment>
<feature type="region of interest" description="Disordered" evidence="1">
    <location>
        <begin position="1"/>
        <end position="25"/>
    </location>
</feature>